<dbReference type="InterPro" id="IPR010419">
    <property type="entry name" value="CO_DH_gsu"/>
</dbReference>
<dbReference type="Pfam" id="PF06240">
    <property type="entry name" value="COXG"/>
    <property type="match status" value="1"/>
</dbReference>
<dbReference type="InterPro" id="IPR023393">
    <property type="entry name" value="START-like_dom_sf"/>
</dbReference>
<evidence type="ECO:0000313" key="1">
    <source>
        <dbReference type="EMBL" id="OZI23829.1"/>
    </source>
</evidence>
<sequence>MDFRIDALLPATASQLWDIFFDVKRVATLIPGCENVVEVEKLKTFSAVMRQKIGPFKLEVPTQIEIESYEIERQVALKALGTDKATGTTIDVRMVVNLDEQRDGSDVLCKLDVSASMQVAGRLASLGYPIVRKRSEQLFAEFEARLRAELAHLDGSLAPDAGAAAMADGVSAPAVRGAASSAAATASSATSSAASSATPAAARPATASAPASATTPVAAQAPSMRAPAAAQAVSAKSSGTTELVFLWPRLGINVAVAVGVAHGAVAYGQSPWWWLALPLLGAAASLGKRGG</sequence>
<protein>
    <recommendedName>
        <fullName evidence="3">Carbon monoxide dehydrogenase</fullName>
    </recommendedName>
</protein>
<dbReference type="PANTHER" id="PTHR38588">
    <property type="entry name" value="BLL0334 PROTEIN"/>
    <property type="match status" value="1"/>
</dbReference>
<dbReference type="Proteomes" id="UP000216857">
    <property type="component" value="Unassembled WGS sequence"/>
</dbReference>
<gene>
    <name evidence="1" type="ORF">CAL26_10460</name>
</gene>
<reference evidence="1" key="1">
    <citation type="submission" date="2017-05" db="EMBL/GenBank/DDBJ databases">
        <title>Complete and WGS of Bordetella genogroups.</title>
        <authorList>
            <person name="Spilker T."/>
            <person name="Lipuma J."/>
        </authorList>
    </citation>
    <scope>NUCLEOTIDE SEQUENCE</scope>
    <source>
        <strain evidence="1">AU21707</strain>
    </source>
</reference>
<keyword evidence="2" id="KW-1185">Reference proteome</keyword>
<dbReference type="AlphaFoldDB" id="A0A261RFN3"/>
<proteinExistence type="predicted"/>
<comment type="caution">
    <text evidence="1">The sequence shown here is derived from an EMBL/GenBank/DDBJ whole genome shotgun (WGS) entry which is preliminary data.</text>
</comment>
<dbReference type="SUPFAM" id="SSF55961">
    <property type="entry name" value="Bet v1-like"/>
    <property type="match status" value="1"/>
</dbReference>
<name>A0A261RFN3_9BORD</name>
<dbReference type="RefSeq" id="WP_094846789.1">
    <property type="nucleotide sequence ID" value="NZ_NEVJ01000002.1"/>
</dbReference>
<evidence type="ECO:0008006" key="3">
    <source>
        <dbReference type="Google" id="ProtNLM"/>
    </source>
</evidence>
<dbReference type="EMBL" id="NEVJ01000002">
    <property type="protein sequence ID" value="OZI23829.1"/>
    <property type="molecule type" value="Genomic_DNA"/>
</dbReference>
<accession>A0A261RFN3</accession>
<dbReference type="PANTHER" id="PTHR38588:SF1">
    <property type="entry name" value="BLL0334 PROTEIN"/>
    <property type="match status" value="1"/>
</dbReference>
<organism evidence="1 2">
    <name type="scientific">Bordetella genomosp. 9</name>
    <dbReference type="NCBI Taxonomy" id="1416803"/>
    <lineage>
        <taxon>Bacteria</taxon>
        <taxon>Pseudomonadati</taxon>
        <taxon>Pseudomonadota</taxon>
        <taxon>Betaproteobacteria</taxon>
        <taxon>Burkholderiales</taxon>
        <taxon>Alcaligenaceae</taxon>
        <taxon>Bordetella</taxon>
    </lineage>
</organism>
<dbReference type="OrthoDB" id="8633304at2"/>
<evidence type="ECO:0000313" key="2">
    <source>
        <dbReference type="Proteomes" id="UP000216857"/>
    </source>
</evidence>
<dbReference type="Gene3D" id="3.30.530.20">
    <property type="match status" value="1"/>
</dbReference>